<evidence type="ECO:0000313" key="2">
    <source>
        <dbReference type="EMBL" id="MBC8334541.1"/>
    </source>
</evidence>
<dbReference type="InterPro" id="IPR050625">
    <property type="entry name" value="ParA/MinD_ATPase"/>
</dbReference>
<dbReference type="GO" id="GO:0051782">
    <property type="term" value="P:negative regulation of cell division"/>
    <property type="evidence" value="ECO:0007669"/>
    <property type="project" value="TreeGrafter"/>
</dbReference>
<protein>
    <submittedName>
        <fullName evidence="2">AAA family ATPase</fullName>
    </submittedName>
</protein>
<evidence type="ECO:0000313" key="3">
    <source>
        <dbReference type="Proteomes" id="UP000614469"/>
    </source>
</evidence>
<dbReference type="SUPFAM" id="SSF52540">
    <property type="entry name" value="P-loop containing nucleoside triphosphate hydrolases"/>
    <property type="match status" value="1"/>
</dbReference>
<dbReference type="PIRSF" id="PIRSF005647">
    <property type="entry name" value="CooC"/>
    <property type="match status" value="1"/>
</dbReference>
<evidence type="ECO:0000259" key="1">
    <source>
        <dbReference type="Pfam" id="PF01656"/>
    </source>
</evidence>
<gene>
    <name evidence="2" type="ORF">H8E29_04695</name>
</gene>
<dbReference type="PANTHER" id="PTHR43384:SF7">
    <property type="entry name" value="CARBON-MONOXIDE DEHYDROGENASE ACCESSORY PROTEIN"/>
    <property type="match status" value="1"/>
</dbReference>
<dbReference type="InterPro" id="IPR027417">
    <property type="entry name" value="P-loop_NTPase"/>
</dbReference>
<dbReference type="PANTHER" id="PTHR43384">
    <property type="entry name" value="SEPTUM SITE-DETERMINING PROTEIN MIND HOMOLOG, CHLOROPLASTIC-RELATED"/>
    <property type="match status" value="1"/>
</dbReference>
<dbReference type="EMBL" id="JACNJN010000071">
    <property type="protein sequence ID" value="MBC8334541.1"/>
    <property type="molecule type" value="Genomic_DNA"/>
</dbReference>
<accession>A0A8J6TE06</accession>
<organism evidence="2 3">
    <name type="scientific">Candidatus Desulfolinea nitratireducens</name>
    <dbReference type="NCBI Taxonomy" id="2841698"/>
    <lineage>
        <taxon>Bacteria</taxon>
        <taxon>Bacillati</taxon>
        <taxon>Chloroflexota</taxon>
        <taxon>Anaerolineae</taxon>
        <taxon>Anaerolineales</taxon>
        <taxon>Anaerolineales incertae sedis</taxon>
        <taxon>Candidatus Desulfolinea</taxon>
    </lineage>
</organism>
<dbReference type="Gene3D" id="3.40.50.300">
    <property type="entry name" value="P-loop containing nucleotide triphosphate hydrolases"/>
    <property type="match status" value="1"/>
</dbReference>
<comment type="caution">
    <text evidence="2">The sequence shown here is derived from an EMBL/GenBank/DDBJ whole genome shotgun (WGS) entry which is preliminary data.</text>
</comment>
<dbReference type="InterPro" id="IPR002586">
    <property type="entry name" value="CobQ/CobB/MinD/ParA_Nub-bd_dom"/>
</dbReference>
<proteinExistence type="predicted"/>
<dbReference type="Pfam" id="PF01656">
    <property type="entry name" value="CbiA"/>
    <property type="match status" value="1"/>
</dbReference>
<dbReference type="GO" id="GO:0005524">
    <property type="term" value="F:ATP binding"/>
    <property type="evidence" value="ECO:0007669"/>
    <property type="project" value="TreeGrafter"/>
</dbReference>
<dbReference type="AlphaFoldDB" id="A0A8J6TE06"/>
<dbReference type="GO" id="GO:0005829">
    <property type="term" value="C:cytosol"/>
    <property type="evidence" value="ECO:0007669"/>
    <property type="project" value="TreeGrafter"/>
</dbReference>
<dbReference type="GO" id="GO:0016887">
    <property type="term" value="F:ATP hydrolysis activity"/>
    <property type="evidence" value="ECO:0007669"/>
    <property type="project" value="TreeGrafter"/>
</dbReference>
<dbReference type="Proteomes" id="UP000614469">
    <property type="component" value="Unassembled WGS sequence"/>
</dbReference>
<feature type="domain" description="CobQ/CobB/MinD/ParA nucleotide binding" evidence="1">
    <location>
        <begin position="6"/>
        <end position="239"/>
    </location>
</feature>
<dbReference type="GO" id="GO:0009898">
    <property type="term" value="C:cytoplasmic side of plasma membrane"/>
    <property type="evidence" value="ECO:0007669"/>
    <property type="project" value="TreeGrafter"/>
</dbReference>
<dbReference type="InterPro" id="IPR014433">
    <property type="entry name" value="CooC"/>
</dbReference>
<sequence>MTTTIALAGKGGVGKTTIAGMVIKYLAQNQDGAIMAIDADPSSNLNMVLGLDLEWTVGDIREGMLAEVQKSLLQTGAAMGTMPGGSSKQDYLDYEVRSSLSEGDRFDLIAMGRPEGAGCYCAVNHSLREVVDSISKSYRYVIIDNEAGMEHLSRRTTRDVDHLLMVSDPTQRGIVATERIAAMVPDLGINVENIHLILNRVVGDLPAPLMEKVNAMDVNFLGTVPSNNDLMEFEYSGRPLVELGDESPVYQAVAAMMQGIL</sequence>
<name>A0A8J6TE06_9CHLR</name>
<reference evidence="2 3" key="1">
    <citation type="submission" date="2020-08" db="EMBL/GenBank/DDBJ databases">
        <title>Bridging the membrane lipid divide: bacteria of the FCB group superphylum have the potential to synthesize archaeal ether lipids.</title>
        <authorList>
            <person name="Villanueva L."/>
            <person name="Von Meijenfeldt F.A.B."/>
            <person name="Westbye A.B."/>
            <person name="Yadav S."/>
            <person name="Hopmans E.C."/>
            <person name="Dutilh B.E."/>
            <person name="Sinninghe Damste J.S."/>
        </authorList>
    </citation>
    <scope>NUCLEOTIDE SEQUENCE [LARGE SCALE GENOMIC DNA]</scope>
    <source>
        <strain evidence="2">NIOZ-UU36</strain>
    </source>
</reference>